<dbReference type="EMBL" id="MU805957">
    <property type="protein sequence ID" value="KAJ3844257.1"/>
    <property type="molecule type" value="Genomic_DNA"/>
</dbReference>
<sequence length="919" mass="104219">MARREISIPISSLLNPMPLNSGSLVPQGHSYSPARNHLQSLSDRNSVNVGVDRTIIHSDYKLSRKSLLSVVYLYGQDTSLEYPETGDDGVGHLFRMKPEDWQSPGADFAYSRGAPRGISREYVMVPLLVDSRNGEMVPCVTRHSTCQGVKVCPYHEAEENDGHHYSATREQLMHRMHHSRAQQATPTSPARDVFDKTSAYLIALKRLGCTAGAQEISDEPLLHSPEERLAFRRGFPDRPDRCTGQLLFGMTFGGVPYIKCEFHSTASRDHFFDNTVGNGSLHIEYLEAVLTNDQEEVDRIEMEAQQEGYGPKTDCQTVLNNSAQRHSCSWNHRSEDGELKQPKLVSLTCHCVFREYEPLKEFREFCPFILITSKGLHSHPIPLPEKTPRAAKAELDQLFQRLEVDLADMSPRKFIRHPIVQSYLTSRFPLLQNPMLSDVHISLSNRSHLKAYLDRAKNVHFPEGTGWTGLLHFKAQQDAMLQPAERYLRTMIEVASAELNDDEDDLPSDQNHSLQPLRIAICMTTAASENFITAQYLQSDIAFKRIVGFYEFEIAAVDNCFNTSMTLCRVYLNRQTANAHQIVLAEINKILVADTGRGLRWRHIHGNSMNDYDGVILNWVVDQHRGQAKGLGLYLQEVARSLPEKQDFHEPNRSIQDLSPYEHLQRFLTLCTTHLYRNIRKCSVTDSVRNVMRSLICIQHSNWEGALDAIRASGGKAGRDWLADKESTKFAFPAMCWEKSFIPREIWQARRRESNIVEIVHANVNLEGTGCTLVGGVYKGRHYDLLKQRSLQNRVNFGIRESYQSKHPYENAMKNVRRKMSAQQKNMHQVDAKIESHNTKISGLLTRLKDANDRARHCYQLVYPSSSSSTFQASGRVLSSYEAAKKAADKAKSAFERQVNLGRALVGKGSGRVNILLPE</sequence>
<proteinExistence type="predicted"/>
<dbReference type="Proteomes" id="UP001163846">
    <property type="component" value="Unassembled WGS sequence"/>
</dbReference>
<keyword evidence="1" id="KW-0175">Coiled coil</keyword>
<accession>A0AA38UJN7</accession>
<evidence type="ECO:0000313" key="3">
    <source>
        <dbReference type="Proteomes" id="UP001163846"/>
    </source>
</evidence>
<protein>
    <submittedName>
        <fullName evidence="2">Uncharacterized protein</fullName>
    </submittedName>
</protein>
<dbReference type="AlphaFoldDB" id="A0AA38UJN7"/>
<keyword evidence="3" id="KW-1185">Reference proteome</keyword>
<reference evidence="2" key="1">
    <citation type="submission" date="2022-08" db="EMBL/GenBank/DDBJ databases">
        <authorList>
            <consortium name="DOE Joint Genome Institute"/>
            <person name="Min B."/>
            <person name="Riley R."/>
            <person name="Sierra-Patev S."/>
            <person name="Naranjo-Ortiz M."/>
            <person name="Looney B."/>
            <person name="Konkel Z."/>
            <person name="Slot J.C."/>
            <person name="Sakamoto Y."/>
            <person name="Steenwyk J.L."/>
            <person name="Rokas A."/>
            <person name="Carro J."/>
            <person name="Camarero S."/>
            <person name="Ferreira P."/>
            <person name="Molpeceres G."/>
            <person name="Ruiz-Duenas F.J."/>
            <person name="Serrano A."/>
            <person name="Henrissat B."/>
            <person name="Drula E."/>
            <person name="Hughes K.W."/>
            <person name="Mata J.L."/>
            <person name="Ishikawa N.K."/>
            <person name="Vargas-Isla R."/>
            <person name="Ushijima S."/>
            <person name="Smith C.A."/>
            <person name="Ahrendt S."/>
            <person name="Andreopoulos W."/>
            <person name="He G."/>
            <person name="Labutti K."/>
            <person name="Lipzen A."/>
            <person name="Ng V."/>
            <person name="Sandor L."/>
            <person name="Barry K."/>
            <person name="Martinez A.T."/>
            <person name="Xiao Y."/>
            <person name="Gibbons J.G."/>
            <person name="Terashima K."/>
            <person name="Hibbett D.S."/>
            <person name="Grigoriev I.V."/>
        </authorList>
    </citation>
    <scope>NUCLEOTIDE SEQUENCE</scope>
    <source>
        <strain evidence="2">TFB9207</strain>
    </source>
</reference>
<gene>
    <name evidence="2" type="ORF">F5878DRAFT_156141</name>
</gene>
<evidence type="ECO:0000313" key="2">
    <source>
        <dbReference type="EMBL" id="KAJ3844257.1"/>
    </source>
</evidence>
<evidence type="ECO:0000256" key="1">
    <source>
        <dbReference type="SAM" id="Coils"/>
    </source>
</evidence>
<name>A0AA38UJN7_9AGAR</name>
<feature type="coiled-coil region" evidence="1">
    <location>
        <begin position="813"/>
        <end position="854"/>
    </location>
</feature>
<organism evidence="2 3">
    <name type="scientific">Lentinula raphanica</name>
    <dbReference type="NCBI Taxonomy" id="153919"/>
    <lineage>
        <taxon>Eukaryota</taxon>
        <taxon>Fungi</taxon>
        <taxon>Dikarya</taxon>
        <taxon>Basidiomycota</taxon>
        <taxon>Agaricomycotina</taxon>
        <taxon>Agaricomycetes</taxon>
        <taxon>Agaricomycetidae</taxon>
        <taxon>Agaricales</taxon>
        <taxon>Marasmiineae</taxon>
        <taxon>Omphalotaceae</taxon>
        <taxon>Lentinula</taxon>
    </lineage>
</organism>
<comment type="caution">
    <text evidence="2">The sequence shown here is derived from an EMBL/GenBank/DDBJ whole genome shotgun (WGS) entry which is preliminary data.</text>
</comment>